<evidence type="ECO:0000313" key="3">
    <source>
        <dbReference type="Proteomes" id="UP001054889"/>
    </source>
</evidence>
<proteinExistence type="predicted"/>
<keyword evidence="3" id="KW-1185">Reference proteome</keyword>
<dbReference type="Proteomes" id="UP001054889">
    <property type="component" value="Unassembled WGS sequence"/>
</dbReference>
<accession>A0AAV5F3L2</accession>
<organism evidence="2 3">
    <name type="scientific">Eleusine coracana subsp. coracana</name>
    <dbReference type="NCBI Taxonomy" id="191504"/>
    <lineage>
        <taxon>Eukaryota</taxon>
        <taxon>Viridiplantae</taxon>
        <taxon>Streptophyta</taxon>
        <taxon>Embryophyta</taxon>
        <taxon>Tracheophyta</taxon>
        <taxon>Spermatophyta</taxon>
        <taxon>Magnoliopsida</taxon>
        <taxon>Liliopsida</taxon>
        <taxon>Poales</taxon>
        <taxon>Poaceae</taxon>
        <taxon>PACMAD clade</taxon>
        <taxon>Chloridoideae</taxon>
        <taxon>Cynodonteae</taxon>
        <taxon>Eleusininae</taxon>
        <taxon>Eleusine</taxon>
    </lineage>
</organism>
<reference evidence="2" key="1">
    <citation type="journal article" date="2018" name="DNA Res.">
        <title>Multiple hybrid de novo genome assembly of finger millet, an orphan allotetraploid crop.</title>
        <authorList>
            <person name="Hatakeyama M."/>
            <person name="Aluri S."/>
            <person name="Balachadran M.T."/>
            <person name="Sivarajan S.R."/>
            <person name="Patrignani A."/>
            <person name="Gruter S."/>
            <person name="Poveda L."/>
            <person name="Shimizu-Inatsugi R."/>
            <person name="Baeten J."/>
            <person name="Francoijs K.J."/>
            <person name="Nataraja K.N."/>
            <person name="Reddy Y.A.N."/>
            <person name="Phadnis S."/>
            <person name="Ravikumar R.L."/>
            <person name="Schlapbach R."/>
            <person name="Sreeman S.M."/>
            <person name="Shimizu K.K."/>
        </authorList>
    </citation>
    <scope>NUCLEOTIDE SEQUENCE</scope>
</reference>
<comment type="caution">
    <text evidence="2">The sequence shown here is derived from an EMBL/GenBank/DDBJ whole genome shotgun (WGS) entry which is preliminary data.</text>
</comment>
<feature type="chain" id="PRO_5043484248" evidence="1">
    <location>
        <begin position="38"/>
        <end position="426"/>
    </location>
</feature>
<dbReference type="Gene3D" id="3.60.21.10">
    <property type="match status" value="1"/>
</dbReference>
<name>A0AAV5F3L2_ELECO</name>
<dbReference type="AlphaFoldDB" id="A0AAV5F3L2"/>
<sequence>MEEDTAADHKRSPPQWCRTLSVQAALCLALYAAFSLGEPQLIPPGGGGVDALQRGTRGGGIAFLSVAGGERTAVGQARLLKQMEAITKVYEVKFVLDIAQLGEDDPLWQNGSMYFQDQNIPWYSTTSSHGQAVGNFLEKLNMPRGQVLDIIGLDTGSLQEPLRSGKISSSYREQTKWLERSVALARGNWKIVVGYNPLVVCNEEETPERTKFYVPFQRIFAKYEVNAYISTAGVCGYFHQDNSILYIGNPHPGGAETNVDGFFLHRLSPLEMESIFINVEGKVVQKSVVHPHGMDGRERDARLPSSEGSSELQRTAFAVTQLLAWMYCCFPDSSEPAARWEAVNWRGGRGGMAATATTGFCAPIVGGHRPTAAMADGGDPRAMVGGRRRVAEVGCSLDGTCRWRLDNAMAANDIGREGVGATAQGR</sequence>
<feature type="signal peptide" evidence="1">
    <location>
        <begin position="1"/>
        <end position="37"/>
    </location>
</feature>
<dbReference type="EMBL" id="BQKI01000081">
    <property type="protein sequence ID" value="GJN29464.1"/>
    <property type="molecule type" value="Genomic_DNA"/>
</dbReference>
<evidence type="ECO:0000313" key="2">
    <source>
        <dbReference type="EMBL" id="GJN29464.1"/>
    </source>
</evidence>
<gene>
    <name evidence="2" type="primary">gb17690</name>
    <name evidence="2" type="ORF">PR202_gb17690</name>
</gene>
<dbReference type="InterPro" id="IPR029052">
    <property type="entry name" value="Metallo-depent_PP-like"/>
</dbReference>
<evidence type="ECO:0000256" key="1">
    <source>
        <dbReference type="SAM" id="SignalP"/>
    </source>
</evidence>
<reference evidence="2" key="2">
    <citation type="submission" date="2021-12" db="EMBL/GenBank/DDBJ databases">
        <title>Resequencing data analysis of finger millet.</title>
        <authorList>
            <person name="Hatakeyama M."/>
            <person name="Aluri S."/>
            <person name="Balachadran M.T."/>
            <person name="Sivarajan S.R."/>
            <person name="Poveda L."/>
            <person name="Shimizu-Inatsugi R."/>
            <person name="Schlapbach R."/>
            <person name="Sreeman S.M."/>
            <person name="Shimizu K.K."/>
        </authorList>
    </citation>
    <scope>NUCLEOTIDE SEQUENCE</scope>
</reference>
<protein>
    <submittedName>
        <fullName evidence="2">Uncharacterized protein</fullName>
    </submittedName>
</protein>
<dbReference type="SUPFAM" id="SSF56300">
    <property type="entry name" value="Metallo-dependent phosphatases"/>
    <property type="match status" value="1"/>
</dbReference>
<keyword evidence="1" id="KW-0732">Signal</keyword>